<accession>A0ABT7E087</accession>
<organism evidence="2 3">
    <name type="scientific">Parachitinimonas caeni</name>
    <dbReference type="NCBI Taxonomy" id="3031301"/>
    <lineage>
        <taxon>Bacteria</taxon>
        <taxon>Pseudomonadati</taxon>
        <taxon>Pseudomonadota</taxon>
        <taxon>Betaproteobacteria</taxon>
        <taxon>Neisseriales</taxon>
        <taxon>Chitinibacteraceae</taxon>
        <taxon>Parachitinimonas</taxon>
    </lineage>
</organism>
<comment type="caution">
    <text evidence="2">The sequence shown here is derived from an EMBL/GenBank/DDBJ whole genome shotgun (WGS) entry which is preliminary data.</text>
</comment>
<feature type="chain" id="PRO_5045448350" description="Carboxypeptidase regulatory-like domain-containing protein" evidence="1">
    <location>
        <begin position="26"/>
        <end position="333"/>
    </location>
</feature>
<evidence type="ECO:0000313" key="3">
    <source>
        <dbReference type="Proteomes" id="UP001172778"/>
    </source>
</evidence>
<proteinExistence type="predicted"/>
<evidence type="ECO:0008006" key="4">
    <source>
        <dbReference type="Google" id="ProtNLM"/>
    </source>
</evidence>
<name>A0ABT7E087_9NEIS</name>
<feature type="signal peptide" evidence="1">
    <location>
        <begin position="1"/>
        <end position="25"/>
    </location>
</feature>
<protein>
    <recommendedName>
        <fullName evidence="4">Carboxypeptidase regulatory-like domain-containing protein</fullName>
    </recommendedName>
</protein>
<keyword evidence="3" id="KW-1185">Reference proteome</keyword>
<reference evidence="2" key="1">
    <citation type="submission" date="2023-03" db="EMBL/GenBank/DDBJ databases">
        <title>Chitinimonas shenzhenensis gen. nov., sp. nov., a novel member of family Burkholderiaceae isolated from activated sludge collected in Shen Zhen, China.</title>
        <authorList>
            <person name="Wang X."/>
        </authorList>
    </citation>
    <scope>NUCLEOTIDE SEQUENCE</scope>
    <source>
        <strain evidence="2">DQS-5</strain>
    </source>
</reference>
<sequence length="333" mass="37379">MPARNKSLVLITFITLLLSTSAAEATVNLNWTIFTKESLSGQAISDASVYFRFIDKRTQKITDKTCATDKNGQCTFETLAAGGMIRSPNFDIQYKAEKSGYSKRFTYKSEDLKTENPKVYITMNPLRKFETPVFVDASSNSIVGAKVSFSTRYNDRIESERVTCTTTQDGKCTLAFDGELFTGFVSAPGYYAESVTMASPPEIISLKKIITDLDLSRMESEVAVECTGKESCERAFSLAQIYLLKVSSQKLQIATDTIVETYNPSLPNTIGGRVYKEPIKGDKWRIAIQSYCSEPIEKKKEDVEAIVDRDRDARACAERRVKIYQDFKRSVHN</sequence>
<dbReference type="RefSeq" id="WP_284102027.1">
    <property type="nucleotide sequence ID" value="NZ_JARRAF010000023.1"/>
</dbReference>
<dbReference type="EMBL" id="JARRAF010000023">
    <property type="protein sequence ID" value="MDK2125715.1"/>
    <property type="molecule type" value="Genomic_DNA"/>
</dbReference>
<evidence type="ECO:0000313" key="2">
    <source>
        <dbReference type="EMBL" id="MDK2125715.1"/>
    </source>
</evidence>
<dbReference type="Proteomes" id="UP001172778">
    <property type="component" value="Unassembled WGS sequence"/>
</dbReference>
<gene>
    <name evidence="2" type="ORF">PZA18_16800</name>
</gene>
<evidence type="ECO:0000256" key="1">
    <source>
        <dbReference type="SAM" id="SignalP"/>
    </source>
</evidence>
<keyword evidence="1" id="KW-0732">Signal</keyword>